<keyword evidence="4 6" id="KW-0472">Membrane</keyword>
<feature type="transmembrane region" description="Helical" evidence="6">
    <location>
        <begin position="600"/>
        <end position="626"/>
    </location>
</feature>
<dbReference type="AlphaFoldDB" id="A0A2S5AZS9"/>
<feature type="region of interest" description="Disordered" evidence="5">
    <location>
        <begin position="165"/>
        <end position="264"/>
    </location>
</feature>
<dbReference type="Proteomes" id="UP000237144">
    <property type="component" value="Unassembled WGS sequence"/>
</dbReference>
<feature type="transmembrane region" description="Helical" evidence="6">
    <location>
        <begin position="479"/>
        <end position="501"/>
    </location>
</feature>
<evidence type="ECO:0000313" key="8">
    <source>
        <dbReference type="Proteomes" id="UP000237144"/>
    </source>
</evidence>
<evidence type="ECO:0000256" key="2">
    <source>
        <dbReference type="ARBA" id="ARBA00022692"/>
    </source>
</evidence>
<feature type="transmembrane region" description="Helical" evidence="6">
    <location>
        <begin position="507"/>
        <end position="523"/>
    </location>
</feature>
<protein>
    <submittedName>
        <fullName evidence="7">Uncharacterized protein</fullName>
    </submittedName>
</protein>
<keyword evidence="3 6" id="KW-1133">Transmembrane helix</keyword>
<keyword evidence="8" id="KW-1185">Reference proteome</keyword>
<organism evidence="7 8">
    <name type="scientific">Rhodotorula taiwanensis</name>
    <dbReference type="NCBI Taxonomy" id="741276"/>
    <lineage>
        <taxon>Eukaryota</taxon>
        <taxon>Fungi</taxon>
        <taxon>Dikarya</taxon>
        <taxon>Basidiomycota</taxon>
        <taxon>Pucciniomycotina</taxon>
        <taxon>Microbotryomycetes</taxon>
        <taxon>Sporidiobolales</taxon>
        <taxon>Sporidiobolaceae</taxon>
        <taxon>Rhodotorula</taxon>
    </lineage>
</organism>
<comment type="subcellular location">
    <subcellularLocation>
        <location evidence="1">Membrane</location>
        <topology evidence="1">Multi-pass membrane protein</topology>
    </subcellularLocation>
</comment>
<evidence type="ECO:0000256" key="6">
    <source>
        <dbReference type="SAM" id="Phobius"/>
    </source>
</evidence>
<dbReference type="GO" id="GO:0016020">
    <property type="term" value="C:membrane"/>
    <property type="evidence" value="ECO:0007669"/>
    <property type="project" value="UniProtKB-SubCell"/>
</dbReference>
<evidence type="ECO:0000256" key="5">
    <source>
        <dbReference type="SAM" id="MobiDB-lite"/>
    </source>
</evidence>
<feature type="compositionally biased region" description="Low complexity" evidence="5">
    <location>
        <begin position="179"/>
        <end position="198"/>
    </location>
</feature>
<feature type="transmembrane region" description="Helical" evidence="6">
    <location>
        <begin position="448"/>
        <end position="467"/>
    </location>
</feature>
<comment type="caution">
    <text evidence="7">The sequence shown here is derived from an EMBL/GenBank/DDBJ whole genome shotgun (WGS) entry which is preliminary data.</text>
</comment>
<keyword evidence="2 6" id="KW-0812">Transmembrane</keyword>
<accession>A0A2S5AZS9</accession>
<sequence>MSTSSAAAGAVTAGPFAPSAGRHQTLDNASSELLKLSGDATATMAPHQPGRASAYQTGQPQPGGRLRARSIGKPATASTPCNGSDPEERPPSPSSRAHGVAPFDLASSTAGFPRPSLNAQGRSKSIVGETMTTGAAALSALARQRADSEARRVKFSDRAYEYAAKATGFGRSGGGGGEASSSTEGTGTEESGSTQSDSPPHTPRDYHSAAEGASGSDEDVEGQHAGGGYWVIPPSRRGSTAVKEEREAWRTGGEPDLLHYDPYDPAHLTRSVELPTKALPPMDQDDLDESVATPVDSAANRNRSKSLEGLTRMSLRRGKSFTSLLVQPVTPSPAAVERRDPFLSGAADRAKLSAIAPTPILAQFENPAMGDGAAATLYPPATGLATGDSIATRKSLRDFVPQLAILLTLFLSSFVVIALTIATLPGLFLPHSVSDLPALTNTLTTYRASSFTAELHLFVVLTLLFLWKQCFSIPGSILTNILFGALYGTTLGTWWACLWTATGSTGAYLIAVVIAPLVEYYFAKPLDVTRRALKLGPPVAASGAAPGIAQASVAPPTDSDLFSHLLLARFFPLLPYSVLNASRNRADSFLQVIAGVLRLPLGPFFSTLLIGSFPFNFATVSIGNLVALAAADPSKPLGDKIWSREVVLKLVAVTFISVVPLAFKDRLRSMLSNGGAISTLVDRARNLVSRALFGFSAVPSSSIMASTASIAAQPSHRSSSSLGSGPQSPGPSNSASSGGGGAGGPRAWKRKISRSIGNAADLLMLGIRGKSLDAGAGGYAYERIANGAGESATGVLDNVEMGGVDPSRSRA</sequence>
<evidence type="ECO:0000256" key="1">
    <source>
        <dbReference type="ARBA" id="ARBA00004141"/>
    </source>
</evidence>
<feature type="compositionally biased region" description="Low complexity" evidence="5">
    <location>
        <begin position="1"/>
        <end position="18"/>
    </location>
</feature>
<feature type="region of interest" description="Disordered" evidence="5">
    <location>
        <begin position="714"/>
        <end position="748"/>
    </location>
</feature>
<dbReference type="STRING" id="741276.A0A2S5AZS9"/>
<dbReference type="OrthoDB" id="3364966at2759"/>
<gene>
    <name evidence="7" type="ORF">BMF94_6952</name>
</gene>
<proteinExistence type="predicted"/>
<dbReference type="InterPro" id="IPR045014">
    <property type="entry name" value="TM41A/B"/>
</dbReference>
<evidence type="ECO:0000256" key="3">
    <source>
        <dbReference type="ARBA" id="ARBA00022989"/>
    </source>
</evidence>
<feature type="transmembrane region" description="Helical" evidence="6">
    <location>
        <begin position="403"/>
        <end position="428"/>
    </location>
</feature>
<dbReference type="EMBL" id="PJQD01000152">
    <property type="protein sequence ID" value="POY70042.1"/>
    <property type="molecule type" value="Genomic_DNA"/>
</dbReference>
<reference evidence="7 8" key="1">
    <citation type="journal article" date="2018" name="Front. Microbiol.">
        <title>Prospects for Fungal Bioremediation of Acidic Radioactive Waste Sites: Characterization and Genome Sequence of Rhodotorula taiwanensis MD1149.</title>
        <authorList>
            <person name="Tkavc R."/>
            <person name="Matrosova V.Y."/>
            <person name="Grichenko O.E."/>
            <person name="Gostincar C."/>
            <person name="Volpe R.P."/>
            <person name="Klimenkova P."/>
            <person name="Gaidamakova E.K."/>
            <person name="Zhou C.E."/>
            <person name="Stewart B.J."/>
            <person name="Lyman M.G."/>
            <person name="Malfatti S.A."/>
            <person name="Rubinfeld B."/>
            <person name="Courtot M."/>
            <person name="Singh J."/>
            <person name="Dalgard C.L."/>
            <person name="Hamilton T."/>
            <person name="Frey K.G."/>
            <person name="Gunde-Cimerman N."/>
            <person name="Dugan L."/>
            <person name="Daly M.J."/>
        </authorList>
    </citation>
    <scope>NUCLEOTIDE SEQUENCE [LARGE SCALE GENOMIC DNA]</scope>
    <source>
        <strain evidence="7 8">MD1149</strain>
    </source>
</reference>
<dbReference type="PANTHER" id="PTHR43220">
    <property type="match status" value="1"/>
</dbReference>
<name>A0A2S5AZS9_9BASI</name>
<evidence type="ECO:0000256" key="4">
    <source>
        <dbReference type="ARBA" id="ARBA00023136"/>
    </source>
</evidence>
<dbReference type="PANTHER" id="PTHR43220:SF21">
    <property type="entry name" value="TRANSMEMBRANE PROTEIN 41A"/>
    <property type="match status" value="1"/>
</dbReference>
<feature type="transmembrane region" description="Helical" evidence="6">
    <location>
        <begin position="646"/>
        <end position="663"/>
    </location>
</feature>
<evidence type="ECO:0000313" key="7">
    <source>
        <dbReference type="EMBL" id="POY70042.1"/>
    </source>
</evidence>
<feature type="region of interest" description="Disordered" evidence="5">
    <location>
        <begin position="1"/>
        <end position="125"/>
    </location>
</feature>
<feature type="compositionally biased region" description="Low complexity" evidence="5">
    <location>
        <begin position="714"/>
        <end position="736"/>
    </location>
</feature>